<reference evidence="1" key="1">
    <citation type="submission" date="2017-05" db="UniProtKB">
        <authorList>
            <consortium name="EnsemblMetazoa"/>
        </authorList>
    </citation>
    <scope>IDENTIFICATION</scope>
</reference>
<name>A0A1X7UWI8_AMPQE</name>
<proteinExistence type="predicted"/>
<dbReference type="EnsemblMetazoa" id="Aqu2.1.32041_001">
    <property type="protein sequence ID" value="Aqu2.1.32041_001"/>
    <property type="gene ID" value="Aqu2.1.32041"/>
</dbReference>
<accession>A0A1X7UWI8</accession>
<protein>
    <submittedName>
        <fullName evidence="1">Uncharacterized protein</fullName>
    </submittedName>
</protein>
<evidence type="ECO:0000313" key="1">
    <source>
        <dbReference type="EnsemblMetazoa" id="Aqu2.1.32041_001"/>
    </source>
</evidence>
<organism evidence="1">
    <name type="scientific">Amphimedon queenslandica</name>
    <name type="common">Sponge</name>
    <dbReference type="NCBI Taxonomy" id="400682"/>
    <lineage>
        <taxon>Eukaryota</taxon>
        <taxon>Metazoa</taxon>
        <taxon>Porifera</taxon>
        <taxon>Demospongiae</taxon>
        <taxon>Heteroscleromorpha</taxon>
        <taxon>Haplosclerida</taxon>
        <taxon>Niphatidae</taxon>
        <taxon>Amphimedon</taxon>
    </lineage>
</organism>
<sequence length="79" mass="8972">LYYSPEIVDDLLPSSMKGVDFEIISYYNSPIAIPVHTNGICYVAGVVDVSCIDSVEEFNNDNDSEDDYFDNNNRMYTNM</sequence>
<dbReference type="InParanoid" id="A0A1X7UWI8"/>
<dbReference type="AlphaFoldDB" id="A0A1X7UWI8"/>